<protein>
    <recommendedName>
        <fullName evidence="5">Cystatin domain-containing protein</fullName>
    </recommendedName>
</protein>
<evidence type="ECO:0000313" key="6">
    <source>
        <dbReference type="EMBL" id="CAI9614162.1"/>
    </source>
</evidence>
<dbReference type="InterPro" id="IPR000010">
    <property type="entry name" value="Cystatin_dom"/>
</dbReference>
<dbReference type="PROSITE" id="PS51257">
    <property type="entry name" value="PROKAR_LIPOPROTEIN"/>
    <property type="match status" value="1"/>
</dbReference>
<dbReference type="SUPFAM" id="SSF54403">
    <property type="entry name" value="Cystatin/monellin"/>
    <property type="match status" value="1"/>
</dbReference>
<comment type="caution">
    <text evidence="6">The sequence shown here is derived from an EMBL/GenBank/DDBJ whole genome shotgun (WGS) entry which is preliminary data.</text>
</comment>
<evidence type="ECO:0000259" key="5">
    <source>
        <dbReference type="SMART" id="SM00043"/>
    </source>
</evidence>
<keyword evidence="3" id="KW-0789">Thiol protease inhibitor</keyword>
<keyword evidence="4" id="KW-0732">Signal</keyword>
<evidence type="ECO:0000256" key="3">
    <source>
        <dbReference type="ARBA" id="ARBA00022704"/>
    </source>
</evidence>
<dbReference type="SMART" id="SM00043">
    <property type="entry name" value="CY"/>
    <property type="match status" value="1"/>
</dbReference>
<reference evidence="6" key="1">
    <citation type="submission" date="2023-05" db="EMBL/GenBank/DDBJ databases">
        <authorList>
            <person name="Stuckert A."/>
        </authorList>
    </citation>
    <scope>NUCLEOTIDE SEQUENCE</scope>
</reference>
<dbReference type="Proteomes" id="UP001162483">
    <property type="component" value="Unassembled WGS sequence"/>
</dbReference>
<dbReference type="Gene3D" id="3.10.450.10">
    <property type="match status" value="1"/>
</dbReference>
<accession>A0ABN9GZE0</accession>
<feature type="domain" description="Cystatin" evidence="5">
    <location>
        <begin position="21"/>
        <end position="131"/>
    </location>
</feature>
<dbReference type="PANTHER" id="PTHR46186:SF2">
    <property type="entry name" value="CYSTATIN"/>
    <property type="match status" value="1"/>
</dbReference>
<name>A0ABN9GZE0_9NEOB</name>
<dbReference type="Pfam" id="PF00031">
    <property type="entry name" value="Cystatin"/>
    <property type="match status" value="1"/>
</dbReference>
<evidence type="ECO:0000256" key="2">
    <source>
        <dbReference type="ARBA" id="ARBA00022690"/>
    </source>
</evidence>
<evidence type="ECO:0000313" key="7">
    <source>
        <dbReference type="Proteomes" id="UP001162483"/>
    </source>
</evidence>
<dbReference type="PANTHER" id="PTHR46186">
    <property type="entry name" value="CYSTATIN"/>
    <property type="match status" value="1"/>
</dbReference>
<keyword evidence="7" id="KW-1185">Reference proteome</keyword>
<dbReference type="CDD" id="cd00042">
    <property type="entry name" value="CY"/>
    <property type="match status" value="1"/>
</dbReference>
<proteinExistence type="inferred from homology"/>
<dbReference type="InterPro" id="IPR046350">
    <property type="entry name" value="Cystatin_sf"/>
</dbReference>
<evidence type="ECO:0000256" key="1">
    <source>
        <dbReference type="ARBA" id="ARBA00009403"/>
    </source>
</evidence>
<dbReference type="EMBL" id="CATNWA010019619">
    <property type="protein sequence ID" value="CAI9614162.1"/>
    <property type="molecule type" value="Genomic_DNA"/>
</dbReference>
<feature type="chain" id="PRO_5045469775" description="Cystatin domain-containing protein" evidence="4">
    <location>
        <begin position="20"/>
        <end position="131"/>
    </location>
</feature>
<organism evidence="6 7">
    <name type="scientific">Staurois parvus</name>
    <dbReference type="NCBI Taxonomy" id="386267"/>
    <lineage>
        <taxon>Eukaryota</taxon>
        <taxon>Metazoa</taxon>
        <taxon>Chordata</taxon>
        <taxon>Craniata</taxon>
        <taxon>Vertebrata</taxon>
        <taxon>Euteleostomi</taxon>
        <taxon>Amphibia</taxon>
        <taxon>Batrachia</taxon>
        <taxon>Anura</taxon>
        <taxon>Neobatrachia</taxon>
        <taxon>Ranoidea</taxon>
        <taxon>Ranidae</taxon>
        <taxon>Staurois</taxon>
    </lineage>
</organism>
<gene>
    <name evidence="6" type="ORF">SPARVUS_LOCUS15013389</name>
</gene>
<sequence>MAKLLYAAAVLLLFAACYGAMLVGAPRELSVDDENVKDALKYAMYEYNKANNDMFQSRPVKVHNATVQLVNGLKYDMNVEIRRTVCKKTTTAINECPFHEEPSLAKAKTCHFIVVNCKWASKIYTEKVECQ</sequence>
<comment type="similarity">
    <text evidence="1">Belongs to the cystatin family.</text>
</comment>
<evidence type="ECO:0000256" key="4">
    <source>
        <dbReference type="SAM" id="SignalP"/>
    </source>
</evidence>
<keyword evidence="2" id="KW-0646">Protease inhibitor</keyword>
<feature type="signal peptide" evidence="4">
    <location>
        <begin position="1"/>
        <end position="19"/>
    </location>
</feature>